<dbReference type="AlphaFoldDB" id="A0A5S6Q018"/>
<keyword evidence="2" id="KW-1185">Reference proteome</keyword>
<dbReference type="Proteomes" id="UP000046395">
    <property type="component" value="Unassembled WGS sequence"/>
</dbReference>
<evidence type="ECO:0000313" key="2">
    <source>
        <dbReference type="Proteomes" id="UP000046395"/>
    </source>
</evidence>
<dbReference type="WBParaSite" id="TMUE_0000000489.1">
    <property type="protein sequence ID" value="TMUE_0000000489.1"/>
    <property type="gene ID" value="WBGene00296429"/>
</dbReference>
<feature type="region of interest" description="Disordered" evidence="1">
    <location>
        <begin position="1"/>
        <end position="22"/>
    </location>
</feature>
<sequence length="268" mass="30617">MSLHRSDLVTAELTSDVDPESIENNEQGASCEMQQDKLVRPANVNSVLNKEEKMFPSIMPKESQCSQPLNQTLITLSKTANPECNLRNEHHAGVTQNLPRESGKHRSPDIPRENIEINDLMKTNEEDIVKVESCFEKWSRSIKLPPRNYFIAQSYVEIGEHNFSQNPFVYCLHGLVNSEVMIFPEMFYRAVDLLRNFRLALNGHIKYGSALWVMEDRLNASVVEVDGIRSQMEEYYAKSSLFHCMCISCLIISPECIFIADNPNCNVL</sequence>
<protein>
    <submittedName>
        <fullName evidence="3">Uncharacterized protein</fullName>
    </submittedName>
</protein>
<name>A0A5S6Q018_TRIMR</name>
<evidence type="ECO:0000313" key="3">
    <source>
        <dbReference type="WBParaSite" id="TMUE_0000000489.1"/>
    </source>
</evidence>
<evidence type="ECO:0000256" key="1">
    <source>
        <dbReference type="SAM" id="MobiDB-lite"/>
    </source>
</evidence>
<organism evidence="2 3">
    <name type="scientific">Trichuris muris</name>
    <name type="common">Mouse whipworm</name>
    <dbReference type="NCBI Taxonomy" id="70415"/>
    <lineage>
        <taxon>Eukaryota</taxon>
        <taxon>Metazoa</taxon>
        <taxon>Ecdysozoa</taxon>
        <taxon>Nematoda</taxon>
        <taxon>Enoplea</taxon>
        <taxon>Dorylaimia</taxon>
        <taxon>Trichinellida</taxon>
        <taxon>Trichuridae</taxon>
        <taxon>Trichuris</taxon>
    </lineage>
</organism>
<accession>A0A5S6Q018</accession>
<proteinExistence type="predicted"/>
<reference evidence="3" key="1">
    <citation type="submission" date="2019-12" db="UniProtKB">
        <authorList>
            <consortium name="WormBaseParasite"/>
        </authorList>
    </citation>
    <scope>IDENTIFICATION</scope>
</reference>